<dbReference type="Proteomes" id="UP000563898">
    <property type="component" value="Unassembled WGS sequence"/>
</dbReference>
<feature type="transmembrane region" description="Helical" evidence="1">
    <location>
        <begin position="19"/>
        <end position="41"/>
    </location>
</feature>
<comment type="caution">
    <text evidence="2">The sequence shown here is derived from an EMBL/GenBank/DDBJ whole genome shotgun (WGS) entry which is preliminary data.</text>
</comment>
<sequence>MTDSGAGGDPEYRFSYGRFVLFVLGAGVIVLVICIPVVLALAKWNAIAGLVASLVSIVLMITAIGITSKRLIGKAERALRAQHRSNPPTS</sequence>
<organism evidence="2 3">
    <name type="scientific">Gordonia polyisoprenivorans</name>
    <dbReference type="NCBI Taxonomy" id="84595"/>
    <lineage>
        <taxon>Bacteria</taxon>
        <taxon>Bacillati</taxon>
        <taxon>Actinomycetota</taxon>
        <taxon>Actinomycetes</taxon>
        <taxon>Mycobacteriales</taxon>
        <taxon>Gordoniaceae</taxon>
        <taxon>Gordonia</taxon>
    </lineage>
</organism>
<evidence type="ECO:0000313" key="2">
    <source>
        <dbReference type="EMBL" id="NKY03498.1"/>
    </source>
</evidence>
<dbReference type="RefSeq" id="WP_006371438.1">
    <property type="nucleotide sequence ID" value="NZ_CP072203.1"/>
</dbReference>
<feature type="transmembrane region" description="Helical" evidence="1">
    <location>
        <begin position="47"/>
        <end position="67"/>
    </location>
</feature>
<keyword evidence="1" id="KW-1133">Transmembrane helix</keyword>
<reference evidence="2 3" key="1">
    <citation type="submission" date="2020-04" db="EMBL/GenBank/DDBJ databases">
        <title>MicrobeNet Type strains.</title>
        <authorList>
            <person name="Nicholson A.C."/>
        </authorList>
    </citation>
    <scope>NUCLEOTIDE SEQUENCE [LARGE SCALE GENOMIC DNA]</scope>
    <source>
        <strain evidence="2 3">ATCC BAA-14</strain>
    </source>
</reference>
<evidence type="ECO:0000313" key="3">
    <source>
        <dbReference type="Proteomes" id="UP000563898"/>
    </source>
</evidence>
<keyword evidence="1" id="KW-0472">Membrane</keyword>
<accession>A0A846WPC7</accession>
<proteinExistence type="predicted"/>
<keyword evidence="1" id="KW-0812">Transmembrane</keyword>
<dbReference type="EMBL" id="JAAXPC010000010">
    <property type="protein sequence ID" value="NKY03498.1"/>
    <property type="molecule type" value="Genomic_DNA"/>
</dbReference>
<evidence type="ECO:0000256" key="1">
    <source>
        <dbReference type="SAM" id="Phobius"/>
    </source>
</evidence>
<name>A0A846WPC7_9ACTN</name>
<gene>
    <name evidence="2" type="ORF">HGA05_18150</name>
</gene>
<protein>
    <submittedName>
        <fullName evidence="2">Uncharacterized protein</fullName>
    </submittedName>
</protein>
<dbReference type="AlphaFoldDB" id="A0A846WPC7"/>